<sequence length="98" mass="10903">MQNTEPDRPVLNIEKPLIVVAFFMPLSSSSIINQKRQINSGPYNGLYSFSEIRTEARELEDFEYIVISYVIGSDAASGMGEKCLCFSGKGLSSFITVR</sequence>
<accession>A0A0C1FWK3</accession>
<keyword evidence="2" id="KW-1185">Reference proteome</keyword>
<dbReference type="Proteomes" id="UP000031246">
    <property type="component" value="Unassembled WGS sequence"/>
</dbReference>
<dbReference type="AlphaFoldDB" id="A0A0C1FWK3"/>
<protein>
    <submittedName>
        <fullName evidence="1">Uncharacterized protein</fullName>
    </submittedName>
</protein>
<evidence type="ECO:0000313" key="2">
    <source>
        <dbReference type="Proteomes" id="UP000031246"/>
    </source>
</evidence>
<reference evidence="1 2" key="1">
    <citation type="submission" date="2014-10" db="EMBL/GenBank/DDBJ databases">
        <title>Pedobacter Kyungheensis.</title>
        <authorList>
            <person name="Anderson B.M."/>
            <person name="Newman J.D."/>
        </authorList>
    </citation>
    <scope>NUCLEOTIDE SEQUENCE [LARGE SCALE GENOMIC DNA]</scope>
    <source>
        <strain evidence="1 2">KACC 16221</strain>
    </source>
</reference>
<evidence type="ECO:0000313" key="1">
    <source>
        <dbReference type="EMBL" id="KIA96233.1"/>
    </source>
</evidence>
<proteinExistence type="predicted"/>
<organism evidence="1 2">
    <name type="scientific">Pedobacter kyungheensis</name>
    <dbReference type="NCBI Taxonomy" id="1069985"/>
    <lineage>
        <taxon>Bacteria</taxon>
        <taxon>Pseudomonadati</taxon>
        <taxon>Bacteroidota</taxon>
        <taxon>Sphingobacteriia</taxon>
        <taxon>Sphingobacteriales</taxon>
        <taxon>Sphingobacteriaceae</taxon>
        <taxon>Pedobacter</taxon>
    </lineage>
</organism>
<dbReference type="EMBL" id="JSYN01000003">
    <property type="protein sequence ID" value="KIA96233.1"/>
    <property type="molecule type" value="Genomic_DNA"/>
</dbReference>
<name>A0A0C1FWK3_9SPHI</name>
<comment type="caution">
    <text evidence="1">The sequence shown here is derived from an EMBL/GenBank/DDBJ whole genome shotgun (WGS) entry which is preliminary data.</text>
</comment>
<gene>
    <name evidence="1" type="ORF">OC25_03920</name>
</gene>